<evidence type="ECO:0000313" key="3">
    <source>
        <dbReference type="Proteomes" id="UP000064912"/>
    </source>
</evidence>
<evidence type="ECO:0008006" key="4">
    <source>
        <dbReference type="Google" id="ProtNLM"/>
    </source>
</evidence>
<dbReference type="eggNOG" id="ENOG50330KF">
    <property type="taxonomic scope" value="Bacteria"/>
</dbReference>
<feature type="chain" id="PRO_5002301276" description="DUF5333 domain-containing protein" evidence="1">
    <location>
        <begin position="27"/>
        <end position="145"/>
    </location>
</feature>
<accession>A0A0D6B011</accession>
<keyword evidence="1" id="KW-0732">Signal</keyword>
<dbReference type="KEGG" id="rsu:NHU_01349"/>
<evidence type="ECO:0000313" key="2">
    <source>
        <dbReference type="EMBL" id="BAQ68508.1"/>
    </source>
</evidence>
<dbReference type="AlphaFoldDB" id="A0A0D6B011"/>
<feature type="signal peptide" evidence="1">
    <location>
        <begin position="1"/>
        <end position="26"/>
    </location>
</feature>
<reference evidence="2 3" key="1">
    <citation type="submission" date="2015-02" db="EMBL/GenBank/DDBJ databases">
        <title>Genome sequene of Rhodovulum sulfidophilum DSM 2351.</title>
        <authorList>
            <person name="Nagao N."/>
        </authorList>
    </citation>
    <scope>NUCLEOTIDE SEQUENCE [LARGE SCALE GENOMIC DNA]</scope>
    <source>
        <strain evidence="2 3">DSM 2351</strain>
    </source>
</reference>
<name>A0A0D6B011_RHOSU</name>
<proteinExistence type="predicted"/>
<dbReference type="EMBL" id="AP014800">
    <property type="protein sequence ID" value="BAQ68508.1"/>
    <property type="molecule type" value="Genomic_DNA"/>
</dbReference>
<sequence length="145" mass="15693">MTAVISPLRRAAAFAAGLGLAATVSAAGAEPRPALGEQTEIVRGLQVIATADMIRKKCPTIGARMLTAFGYMQRLKSKATRLGYPDAEIRAFVEDKAEKARVETAARNWLTARGVRLDEPPSYCPVGLAEIRSRTEIGRLLRARQ</sequence>
<evidence type="ECO:0000256" key="1">
    <source>
        <dbReference type="SAM" id="SignalP"/>
    </source>
</evidence>
<dbReference type="InterPro" id="IPR020349">
    <property type="entry name" value="Uncharacterised_14.7kDa"/>
</dbReference>
<dbReference type="PATRIC" id="fig|35806.4.peg.1393"/>
<dbReference type="Proteomes" id="UP000064912">
    <property type="component" value="Chromosome"/>
</dbReference>
<protein>
    <recommendedName>
        <fullName evidence="4">DUF5333 domain-containing protein</fullName>
    </recommendedName>
</protein>
<organism evidence="2 3">
    <name type="scientific">Rhodovulum sulfidophilum</name>
    <name type="common">Rhodobacter sulfidophilus</name>
    <dbReference type="NCBI Taxonomy" id="35806"/>
    <lineage>
        <taxon>Bacteria</taxon>
        <taxon>Pseudomonadati</taxon>
        <taxon>Pseudomonadota</taxon>
        <taxon>Alphaproteobacteria</taxon>
        <taxon>Rhodobacterales</taxon>
        <taxon>Paracoccaceae</taxon>
        <taxon>Rhodovulum</taxon>
    </lineage>
</organism>
<dbReference type="Pfam" id="PF17267">
    <property type="entry name" value="DUF5333"/>
    <property type="match status" value="1"/>
</dbReference>
<gene>
    <name evidence="2" type="ORF">NHU_01349</name>
</gene>